<reference evidence="1 2" key="1">
    <citation type="submission" date="2015-07" db="EMBL/GenBank/DDBJ databases">
        <title>The genome of Melipona quadrifasciata.</title>
        <authorList>
            <person name="Pan H."/>
            <person name="Kapheim K."/>
        </authorList>
    </citation>
    <scope>NUCLEOTIDE SEQUENCE [LARGE SCALE GENOMIC DNA]</scope>
    <source>
        <strain evidence="1">0111107301</strain>
        <tissue evidence="1">Whole body</tissue>
    </source>
</reference>
<accession>A0A0N0BHF4</accession>
<protein>
    <submittedName>
        <fullName evidence="1">Uncharacterized protein</fullName>
    </submittedName>
</protein>
<sequence length="88" mass="9656">MAAVPIHSSKNKLKMGNASRYYGAYLVYDAANSSLAALHARMPSPVVAQTNPSSPMRVQNSRKFSSLSLFSILRSQDLTRPQDFTIVP</sequence>
<dbReference type="EMBL" id="KQ435752">
    <property type="protein sequence ID" value="KOX76168.1"/>
    <property type="molecule type" value="Genomic_DNA"/>
</dbReference>
<name>A0A0N0BHF4_9HYME</name>
<dbReference type="AlphaFoldDB" id="A0A0N0BHF4"/>
<keyword evidence="2" id="KW-1185">Reference proteome</keyword>
<organism evidence="1 2">
    <name type="scientific">Melipona quadrifasciata</name>
    <dbReference type="NCBI Taxonomy" id="166423"/>
    <lineage>
        <taxon>Eukaryota</taxon>
        <taxon>Metazoa</taxon>
        <taxon>Ecdysozoa</taxon>
        <taxon>Arthropoda</taxon>
        <taxon>Hexapoda</taxon>
        <taxon>Insecta</taxon>
        <taxon>Pterygota</taxon>
        <taxon>Neoptera</taxon>
        <taxon>Endopterygota</taxon>
        <taxon>Hymenoptera</taxon>
        <taxon>Apocrita</taxon>
        <taxon>Aculeata</taxon>
        <taxon>Apoidea</taxon>
        <taxon>Anthophila</taxon>
        <taxon>Apidae</taxon>
        <taxon>Melipona</taxon>
    </lineage>
</organism>
<proteinExistence type="predicted"/>
<evidence type="ECO:0000313" key="2">
    <source>
        <dbReference type="Proteomes" id="UP000053105"/>
    </source>
</evidence>
<evidence type="ECO:0000313" key="1">
    <source>
        <dbReference type="EMBL" id="KOX76168.1"/>
    </source>
</evidence>
<gene>
    <name evidence="1" type="ORF">WN51_11908</name>
</gene>
<dbReference type="Proteomes" id="UP000053105">
    <property type="component" value="Unassembled WGS sequence"/>
</dbReference>
<dbReference type="OrthoDB" id="7697202at2759"/>